<protein>
    <recommendedName>
        <fullName evidence="2">SIS domain-containing protein</fullName>
    </recommendedName>
</protein>
<accession>A0ABQ1GPY8</accession>
<dbReference type="NCBIfam" id="NF003915">
    <property type="entry name" value="PRK05441.1"/>
    <property type="match status" value="1"/>
</dbReference>
<name>A0ABQ1GPY8_9BACL</name>
<feature type="domain" description="SIS" evidence="2">
    <location>
        <begin position="1"/>
        <end position="68"/>
    </location>
</feature>
<dbReference type="PANTHER" id="PTHR10088">
    <property type="entry name" value="GLUCOKINASE REGULATORY PROTEIN"/>
    <property type="match status" value="1"/>
</dbReference>
<evidence type="ECO:0000313" key="4">
    <source>
        <dbReference type="Proteomes" id="UP000617979"/>
    </source>
</evidence>
<comment type="caution">
    <text evidence="3">The sequence shown here is derived from an EMBL/GenBank/DDBJ whole genome shotgun (WGS) entry which is preliminary data.</text>
</comment>
<evidence type="ECO:0000256" key="1">
    <source>
        <dbReference type="ARBA" id="ARBA00023277"/>
    </source>
</evidence>
<dbReference type="Gene3D" id="3.40.50.10490">
    <property type="entry name" value="Glucose-6-phosphate isomerase like protein, domain 1"/>
    <property type="match status" value="1"/>
</dbReference>
<keyword evidence="4" id="KW-1185">Reference proteome</keyword>
<keyword evidence="1" id="KW-0119">Carbohydrate metabolism</keyword>
<evidence type="ECO:0000259" key="2">
    <source>
        <dbReference type="PROSITE" id="PS51464"/>
    </source>
</evidence>
<dbReference type="InterPro" id="IPR046348">
    <property type="entry name" value="SIS_dom_sf"/>
</dbReference>
<dbReference type="PROSITE" id="PS51464">
    <property type="entry name" value="SIS"/>
    <property type="match status" value="1"/>
</dbReference>
<dbReference type="PROSITE" id="PS01272">
    <property type="entry name" value="GCKR"/>
    <property type="match status" value="1"/>
</dbReference>
<proteinExistence type="predicted"/>
<dbReference type="Proteomes" id="UP000617979">
    <property type="component" value="Unassembled WGS sequence"/>
</dbReference>
<dbReference type="Gene3D" id="1.10.8.1080">
    <property type="match status" value="1"/>
</dbReference>
<sequence>MEAAKKLGAATVSLSCNPKPKIDQYADVSIRILTGPEVISGSTRLKAATAQKMVLNMLTTVTMIKLGKVYGNLMVNVQATNHKLRERVKRIVMEVTGISYEEAEVLTKRAGGDARIAILMQITGVSAEEAHRLMEQAGGENPQCDRGD</sequence>
<organism evidence="3 4">
    <name type="scientific">Kroppenstedtia guangzhouensis</name>
    <dbReference type="NCBI Taxonomy" id="1274356"/>
    <lineage>
        <taxon>Bacteria</taxon>
        <taxon>Bacillati</taxon>
        <taxon>Bacillota</taxon>
        <taxon>Bacilli</taxon>
        <taxon>Bacillales</taxon>
        <taxon>Thermoactinomycetaceae</taxon>
        <taxon>Kroppenstedtia</taxon>
    </lineage>
</organism>
<dbReference type="InterPro" id="IPR005486">
    <property type="entry name" value="Glucokinase_regulatory_CS"/>
</dbReference>
<dbReference type="EMBL" id="BMEX01000006">
    <property type="protein sequence ID" value="GGA47705.1"/>
    <property type="molecule type" value="Genomic_DNA"/>
</dbReference>
<evidence type="ECO:0000313" key="3">
    <source>
        <dbReference type="EMBL" id="GGA47705.1"/>
    </source>
</evidence>
<gene>
    <name evidence="3" type="ORF">GCM10007416_21070</name>
</gene>
<dbReference type="SUPFAM" id="SSF53697">
    <property type="entry name" value="SIS domain"/>
    <property type="match status" value="1"/>
</dbReference>
<reference evidence="4" key="1">
    <citation type="journal article" date="2019" name="Int. J. Syst. Evol. Microbiol.">
        <title>The Global Catalogue of Microorganisms (GCM) 10K type strain sequencing project: providing services to taxonomists for standard genome sequencing and annotation.</title>
        <authorList>
            <consortium name="The Broad Institute Genomics Platform"/>
            <consortium name="The Broad Institute Genome Sequencing Center for Infectious Disease"/>
            <person name="Wu L."/>
            <person name="Ma J."/>
        </authorList>
    </citation>
    <scope>NUCLEOTIDE SEQUENCE [LARGE SCALE GENOMIC DNA]</scope>
    <source>
        <strain evidence="4">CGMCC 1.12404</strain>
    </source>
</reference>
<dbReference type="InterPro" id="IPR001347">
    <property type="entry name" value="SIS_dom"/>
</dbReference>
<dbReference type="PANTHER" id="PTHR10088:SF4">
    <property type="entry name" value="GLUCOKINASE REGULATORY PROTEIN"/>
    <property type="match status" value="1"/>
</dbReference>
<dbReference type="InterPro" id="IPR040190">
    <property type="entry name" value="MURQ/GCKR"/>
</dbReference>